<dbReference type="Proteomes" id="UP000333828">
    <property type="component" value="Unassembled WGS sequence"/>
</dbReference>
<feature type="compositionally biased region" description="Pro residues" evidence="1">
    <location>
        <begin position="300"/>
        <end position="310"/>
    </location>
</feature>
<name>A0A5E4SAL3_9BURK</name>
<keyword evidence="3" id="KW-1185">Reference proteome</keyword>
<organism evidence="2 3">
    <name type="scientific">Pandoraea iniqua</name>
    <dbReference type="NCBI Taxonomy" id="2508288"/>
    <lineage>
        <taxon>Bacteria</taxon>
        <taxon>Pseudomonadati</taxon>
        <taxon>Pseudomonadota</taxon>
        <taxon>Betaproteobacteria</taxon>
        <taxon>Burkholderiales</taxon>
        <taxon>Burkholderiaceae</taxon>
        <taxon>Pandoraea</taxon>
    </lineage>
</organism>
<evidence type="ECO:0000256" key="1">
    <source>
        <dbReference type="SAM" id="MobiDB-lite"/>
    </source>
</evidence>
<gene>
    <name evidence="2" type="ORF">PIN31115_00684</name>
</gene>
<reference evidence="2 3" key="1">
    <citation type="submission" date="2019-08" db="EMBL/GenBank/DDBJ databases">
        <authorList>
            <person name="Peeters C."/>
        </authorList>
    </citation>
    <scope>NUCLEOTIDE SEQUENCE [LARGE SCALE GENOMIC DNA]</scope>
    <source>
        <strain evidence="2 3">LMG 31115</strain>
    </source>
</reference>
<sequence>MGAAGTGDGSVHCGSAPWCQVFLALTMPRRYTRLAMPRWGLNRRLSPPVSIGACETLPLALPLALSPHDDGLGESADIAARSRLQLSKHKSNIHRALNFGKSTECLWIPVCRWQCTRSGVLVSARVARGDIMGYPTIPGDICSVGPIGPIGPIGPVGPVGPVGAAGSVHAIGPIAAIAPDLSQATYYLRGHGGTLAHVLAALGKFRRRHGHWPRRLYLYPETLAALVQDLTPIGFYRFQQRLEIIADLERDLFCSDDAGNVTVYRMQAAQDPAAIDAATGWLDLCSPGGLPPSNAAPSSASPPSPHEPSR</sequence>
<feature type="compositionally biased region" description="Low complexity" evidence="1">
    <location>
        <begin position="288"/>
        <end position="299"/>
    </location>
</feature>
<feature type="region of interest" description="Disordered" evidence="1">
    <location>
        <begin position="288"/>
        <end position="310"/>
    </location>
</feature>
<proteinExistence type="predicted"/>
<evidence type="ECO:0000313" key="3">
    <source>
        <dbReference type="Proteomes" id="UP000333828"/>
    </source>
</evidence>
<dbReference type="EMBL" id="CABPSI010000001">
    <property type="protein sequence ID" value="VVD72640.1"/>
    <property type="molecule type" value="Genomic_DNA"/>
</dbReference>
<accession>A0A5E4SAL3</accession>
<dbReference type="AlphaFoldDB" id="A0A5E4SAL3"/>
<protein>
    <submittedName>
        <fullName evidence="2">Uncharacterized protein</fullName>
    </submittedName>
</protein>
<evidence type="ECO:0000313" key="2">
    <source>
        <dbReference type="EMBL" id="VVD72640.1"/>
    </source>
</evidence>